<gene>
    <name evidence="2" type="ORF">OCL06_15125</name>
</gene>
<feature type="transmembrane region" description="Helical" evidence="1">
    <location>
        <begin position="52"/>
        <end position="70"/>
    </location>
</feature>
<reference evidence="3" key="1">
    <citation type="submission" date="2023-07" db="EMBL/GenBank/DDBJ databases">
        <title>Study on multiphase classification of strain Alteromonas salexigens isolated from the Yellow Sea.</title>
        <authorList>
            <person name="Sun L."/>
        </authorList>
    </citation>
    <scope>NUCLEOTIDE SEQUENCE [LARGE SCALE GENOMIC DNA]</scope>
    <source>
        <strain evidence="3">ASW11-19</strain>
    </source>
</reference>
<evidence type="ECO:0000313" key="2">
    <source>
        <dbReference type="EMBL" id="MCU7555920.1"/>
    </source>
</evidence>
<evidence type="ECO:0000256" key="1">
    <source>
        <dbReference type="SAM" id="Phobius"/>
    </source>
</evidence>
<protein>
    <recommendedName>
        <fullName evidence="4">DUF1254 domain-containing protein</fullName>
    </recommendedName>
</protein>
<feature type="transmembrane region" description="Helical" evidence="1">
    <location>
        <begin position="16"/>
        <end position="37"/>
    </location>
</feature>
<proteinExistence type="predicted"/>
<feature type="transmembrane region" description="Helical" evidence="1">
    <location>
        <begin position="155"/>
        <end position="180"/>
    </location>
</feature>
<name>A0ABT2VRI0_9ALTE</name>
<accession>A0ABT2VRI0</accession>
<evidence type="ECO:0008006" key="4">
    <source>
        <dbReference type="Google" id="ProtNLM"/>
    </source>
</evidence>
<comment type="caution">
    <text evidence="2">The sequence shown here is derived from an EMBL/GenBank/DDBJ whole genome shotgun (WGS) entry which is preliminary data.</text>
</comment>
<keyword evidence="3" id="KW-1185">Reference proteome</keyword>
<dbReference type="EMBL" id="JAOTJC010000013">
    <property type="protein sequence ID" value="MCU7555920.1"/>
    <property type="molecule type" value="Genomic_DNA"/>
</dbReference>
<sequence>MEKPGVTPVTAPPRHVLLEALLVFATAGLYLGVWFYLAARDCKRLSEQPASPLWWVFVPFIAIAQVFALPRFFQAVRDVQSRLQVRRWPQLVDYLWMAGFFGLAITSNISTAVDLSMMVQLTVFIATIVWFLPLHMRMNRIRRRCENKPVMPRSAGFNVIEWLAVVLFTPLLAGVFAILLHEEVKLAMTESYEPHTSVRAEGLPFRLDLSQTGWKPAEIGQVTDGTSKYELVGPLRDMWYAVFIYSKNDETDSLANNRYDSFVADMDQPECDYTTRFLENSTQTVTWIECAATDSGDDELYVAKQIQAGDGQFVELVGYLKASPGIMEKYREDFINDAKGFGLDE</sequence>
<dbReference type="RefSeq" id="WP_262996062.1">
    <property type="nucleotide sequence ID" value="NZ_JAOTJC010000013.1"/>
</dbReference>
<feature type="transmembrane region" description="Helical" evidence="1">
    <location>
        <begin position="115"/>
        <end position="134"/>
    </location>
</feature>
<evidence type="ECO:0000313" key="3">
    <source>
        <dbReference type="Proteomes" id="UP001209257"/>
    </source>
</evidence>
<keyword evidence="1" id="KW-0472">Membrane</keyword>
<organism evidence="2 3">
    <name type="scientific">Alteromonas salexigens</name>
    <dbReference type="NCBI Taxonomy" id="2982530"/>
    <lineage>
        <taxon>Bacteria</taxon>
        <taxon>Pseudomonadati</taxon>
        <taxon>Pseudomonadota</taxon>
        <taxon>Gammaproteobacteria</taxon>
        <taxon>Alteromonadales</taxon>
        <taxon>Alteromonadaceae</taxon>
        <taxon>Alteromonas/Salinimonas group</taxon>
        <taxon>Alteromonas</taxon>
    </lineage>
</organism>
<dbReference type="Proteomes" id="UP001209257">
    <property type="component" value="Unassembled WGS sequence"/>
</dbReference>
<keyword evidence="1" id="KW-0812">Transmembrane</keyword>
<feature type="transmembrane region" description="Helical" evidence="1">
    <location>
        <begin position="91"/>
        <end position="109"/>
    </location>
</feature>
<keyword evidence="1" id="KW-1133">Transmembrane helix</keyword>